<name>A0A4V5NUD8_9GAMM</name>
<evidence type="ECO:0000256" key="1">
    <source>
        <dbReference type="SAM" id="Phobius"/>
    </source>
</evidence>
<comment type="caution">
    <text evidence="2">The sequence shown here is derived from an EMBL/GenBank/DDBJ whole genome shotgun (WGS) entry which is preliminary data.</text>
</comment>
<evidence type="ECO:0000313" key="2">
    <source>
        <dbReference type="EMBL" id="TKB45954.1"/>
    </source>
</evidence>
<reference evidence="2 3" key="1">
    <citation type="submission" date="2019-04" db="EMBL/GenBank/DDBJ databases">
        <title>Thalassotalea guangxiensis sp. nov., isolated from sediment of the coastal wetland.</title>
        <authorList>
            <person name="Zheng S."/>
            <person name="Zhang D."/>
        </authorList>
    </citation>
    <scope>NUCLEOTIDE SEQUENCE [LARGE SCALE GENOMIC DNA]</scope>
    <source>
        <strain evidence="2 3">ZS-4</strain>
    </source>
</reference>
<evidence type="ECO:0000313" key="3">
    <source>
        <dbReference type="Proteomes" id="UP000307999"/>
    </source>
</evidence>
<proteinExistence type="predicted"/>
<dbReference type="AlphaFoldDB" id="A0A4V5NUD8"/>
<feature type="transmembrane region" description="Helical" evidence="1">
    <location>
        <begin position="6"/>
        <end position="24"/>
    </location>
</feature>
<dbReference type="Proteomes" id="UP000307999">
    <property type="component" value="Unassembled WGS sequence"/>
</dbReference>
<sequence>MAEIYVGLAGFLVIWYLFFLRKVAETARVFAKKHCSQQGIQFISIARTSSRWALNKRQGLHLLSVFEFEFSGDNTSSYTGTVQMRGNRLEKIELPPYSIS</sequence>
<gene>
    <name evidence="2" type="ORF">E8M12_06835</name>
</gene>
<protein>
    <submittedName>
        <fullName evidence="2">DUF3301 domain-containing protein</fullName>
    </submittedName>
</protein>
<dbReference type="RefSeq" id="WP_136735349.1">
    <property type="nucleotide sequence ID" value="NZ_SWDB01000011.1"/>
</dbReference>
<keyword evidence="1" id="KW-0472">Membrane</keyword>
<dbReference type="EMBL" id="SWDB01000011">
    <property type="protein sequence ID" value="TKB45954.1"/>
    <property type="molecule type" value="Genomic_DNA"/>
</dbReference>
<organism evidence="2 3">
    <name type="scientific">Thalassotalea mangrovi</name>
    <dbReference type="NCBI Taxonomy" id="2572245"/>
    <lineage>
        <taxon>Bacteria</taxon>
        <taxon>Pseudomonadati</taxon>
        <taxon>Pseudomonadota</taxon>
        <taxon>Gammaproteobacteria</taxon>
        <taxon>Alteromonadales</taxon>
        <taxon>Colwelliaceae</taxon>
        <taxon>Thalassotalea</taxon>
    </lineage>
</organism>
<keyword evidence="1" id="KW-0812">Transmembrane</keyword>
<accession>A0A4V5NUD8</accession>
<keyword evidence="3" id="KW-1185">Reference proteome</keyword>
<keyword evidence="1" id="KW-1133">Transmembrane helix</keyword>
<dbReference type="InterPro" id="IPR021732">
    <property type="entry name" value="DUF3301"/>
</dbReference>
<dbReference type="Pfam" id="PF11743">
    <property type="entry name" value="DUF3301"/>
    <property type="match status" value="1"/>
</dbReference>
<dbReference type="OrthoDB" id="5959530at2"/>